<proteinExistence type="predicted"/>
<dbReference type="Gene3D" id="3.40.50.300">
    <property type="entry name" value="P-loop containing nucleotide triphosphate hydrolases"/>
    <property type="match status" value="1"/>
</dbReference>
<dbReference type="AlphaFoldDB" id="A0A4Q2R5X2"/>
<dbReference type="InterPro" id="IPR027417">
    <property type="entry name" value="P-loop_NTPase"/>
</dbReference>
<gene>
    <name evidence="1" type="ORF">D3272_26855</name>
</gene>
<evidence type="ECO:0000313" key="2">
    <source>
        <dbReference type="Proteomes" id="UP000289411"/>
    </source>
</evidence>
<evidence type="ECO:0008006" key="3">
    <source>
        <dbReference type="Google" id="ProtNLM"/>
    </source>
</evidence>
<evidence type="ECO:0000313" key="1">
    <source>
        <dbReference type="EMBL" id="RYB01301.1"/>
    </source>
</evidence>
<protein>
    <recommendedName>
        <fullName evidence="3">AAA family ATPase</fullName>
    </recommendedName>
</protein>
<dbReference type="SUPFAM" id="SSF52540">
    <property type="entry name" value="P-loop containing nucleoside triphosphate hydrolases"/>
    <property type="match status" value="1"/>
</dbReference>
<organism evidence="1 2">
    <name type="scientific">Lichenibacterium ramalinae</name>
    <dbReference type="NCBI Taxonomy" id="2316527"/>
    <lineage>
        <taxon>Bacteria</taxon>
        <taxon>Pseudomonadati</taxon>
        <taxon>Pseudomonadota</taxon>
        <taxon>Alphaproteobacteria</taxon>
        <taxon>Hyphomicrobiales</taxon>
        <taxon>Lichenihabitantaceae</taxon>
        <taxon>Lichenibacterium</taxon>
    </lineage>
</organism>
<dbReference type="Pfam" id="PF13481">
    <property type="entry name" value="AAA_25"/>
    <property type="match status" value="1"/>
</dbReference>
<keyword evidence="2" id="KW-1185">Reference proteome</keyword>
<reference evidence="1 2" key="1">
    <citation type="submission" date="2018-09" db="EMBL/GenBank/DDBJ databases">
        <authorList>
            <person name="Grouzdev D.S."/>
            <person name="Krutkina M.S."/>
        </authorList>
    </citation>
    <scope>NUCLEOTIDE SEQUENCE [LARGE SCALE GENOMIC DNA]</scope>
    <source>
        <strain evidence="1 2">RmlP001</strain>
    </source>
</reference>
<dbReference type="RefSeq" id="WP_165361560.1">
    <property type="nucleotide sequence ID" value="NZ_QYBC01000055.1"/>
</dbReference>
<reference evidence="1 2" key="2">
    <citation type="submission" date="2019-02" db="EMBL/GenBank/DDBJ databases">
        <title>'Lichenibacterium ramalinii' gen. nov. sp. nov., 'Lichenibacterium minor' gen. nov. sp. nov.</title>
        <authorList>
            <person name="Pankratov T."/>
        </authorList>
    </citation>
    <scope>NUCLEOTIDE SEQUENCE [LARGE SCALE GENOMIC DNA]</scope>
    <source>
        <strain evidence="1 2">RmlP001</strain>
    </source>
</reference>
<dbReference type="EMBL" id="QYBC01000055">
    <property type="protein sequence ID" value="RYB01301.1"/>
    <property type="molecule type" value="Genomic_DNA"/>
</dbReference>
<comment type="caution">
    <text evidence="1">The sequence shown here is derived from an EMBL/GenBank/DDBJ whole genome shotgun (WGS) entry which is preliminary data.</text>
</comment>
<feature type="non-terminal residue" evidence="1">
    <location>
        <position position="290"/>
    </location>
</feature>
<dbReference type="Proteomes" id="UP000289411">
    <property type="component" value="Unassembled WGS sequence"/>
</dbReference>
<sequence>MDAGAKIYTSTLWEPPPGRFADDTVAVTPTAVRVPLKRLDAFLAEYEPLEYAVEPIVRTGSLYTLTARTGAGKTAWLISLALALATGRRDILGLDVERGRVALLTFENPDDVRMRLKVSSWFLAVEVREIVDRLLILDARVKPEDAIVELTEAAAEAPLRLVLIDTLAAFFDGDNINDNVQGGGFMRRLRPITRLPGRPAVVVAAHPVKNAPQDNLLPYGGGAILNEVDGNLTLWRRSEGPAGIVELHWQGKLRGLEFAPIPFRFEITSSPEVTDAKGREVSLPTMLPVV</sequence>
<accession>A0A4Q2R5X2</accession>
<name>A0A4Q2R5X2_9HYPH</name>